<comment type="caution">
    <text evidence="1">The sequence shown here is derived from an EMBL/GenBank/DDBJ whole genome shotgun (WGS) entry which is preliminary data.</text>
</comment>
<evidence type="ECO:0000313" key="1">
    <source>
        <dbReference type="EMBL" id="MBK1878931.1"/>
    </source>
</evidence>
<gene>
    <name evidence="1" type="ORF">JIN87_18755</name>
</gene>
<name>A0A934VMJ9_9BACT</name>
<accession>A0A934VMJ9</accession>
<evidence type="ECO:0000313" key="2">
    <source>
        <dbReference type="Proteomes" id="UP000617628"/>
    </source>
</evidence>
<dbReference type="RefSeq" id="WP_200357143.1">
    <property type="nucleotide sequence ID" value="NZ_JAENIL010000037.1"/>
</dbReference>
<proteinExistence type="predicted"/>
<dbReference type="EMBL" id="JAENIL010000037">
    <property type="protein sequence ID" value="MBK1878931.1"/>
    <property type="molecule type" value="Genomic_DNA"/>
</dbReference>
<reference evidence="1" key="1">
    <citation type="submission" date="2021-01" db="EMBL/GenBank/DDBJ databases">
        <title>Modified the classification status of verrucomicrobia.</title>
        <authorList>
            <person name="Feng X."/>
        </authorList>
    </citation>
    <scope>NUCLEOTIDE SEQUENCE</scope>
    <source>
        <strain evidence="1">KCTC 13126</strain>
    </source>
</reference>
<protein>
    <submittedName>
        <fullName evidence="1">Uncharacterized protein</fullName>
    </submittedName>
</protein>
<keyword evidence="2" id="KW-1185">Reference proteome</keyword>
<dbReference type="Proteomes" id="UP000617628">
    <property type="component" value="Unassembled WGS sequence"/>
</dbReference>
<dbReference type="AlphaFoldDB" id="A0A934VMJ9"/>
<organism evidence="1 2">
    <name type="scientific">Pelagicoccus mobilis</name>
    <dbReference type="NCBI Taxonomy" id="415221"/>
    <lineage>
        <taxon>Bacteria</taxon>
        <taxon>Pseudomonadati</taxon>
        <taxon>Verrucomicrobiota</taxon>
        <taxon>Opitutia</taxon>
        <taxon>Puniceicoccales</taxon>
        <taxon>Pelagicoccaceae</taxon>
        <taxon>Pelagicoccus</taxon>
    </lineage>
</organism>
<sequence length="195" mass="22521">MRRWLLLELELLRVFAGRFVLTLGRLTGVDFWTLELSRRLEALVRDCVRLGAVALVEDFEEERLGCETRGGALRVCEDEGLRLMELLEERDVLERDWETLGCETRGGAGRDWETRGWELRVWDELEEERLGCEARGGGAERVFRLELELLLLWLEEELTREEEGGAERVWLVLGRLREASGLFGPERDGPASSEM</sequence>